<evidence type="ECO:0000256" key="1">
    <source>
        <dbReference type="SAM" id="MobiDB-lite"/>
    </source>
</evidence>
<dbReference type="Proteomes" id="UP000747110">
    <property type="component" value="Unassembled WGS sequence"/>
</dbReference>
<protein>
    <submittedName>
        <fullName evidence="3">Uncharacterized protein</fullName>
    </submittedName>
</protein>
<feature type="chain" id="PRO_5036271522" evidence="2">
    <location>
        <begin position="17"/>
        <end position="269"/>
    </location>
</feature>
<feature type="compositionally biased region" description="Polar residues" evidence="1">
    <location>
        <begin position="98"/>
        <end position="107"/>
    </location>
</feature>
<evidence type="ECO:0000313" key="5">
    <source>
        <dbReference type="Proteomes" id="UP000747110"/>
    </source>
</evidence>
<gene>
    <name evidence="3" type="ORF">Vretifemale_8879</name>
    <name evidence="4" type="ORF">Vretimale_12319</name>
</gene>
<evidence type="ECO:0000256" key="2">
    <source>
        <dbReference type="SAM" id="SignalP"/>
    </source>
</evidence>
<feature type="signal peptide" evidence="2">
    <location>
        <begin position="1"/>
        <end position="16"/>
    </location>
</feature>
<keyword evidence="2" id="KW-0732">Signal</keyword>
<dbReference type="OrthoDB" id="10445231at2759"/>
<accession>A0A8J4CJ47</accession>
<comment type="caution">
    <text evidence="3">The sequence shown here is derived from an EMBL/GenBank/DDBJ whole genome shotgun (WGS) entry which is preliminary data.</text>
</comment>
<evidence type="ECO:0000313" key="4">
    <source>
        <dbReference type="EMBL" id="GIM08237.1"/>
    </source>
</evidence>
<sequence>MFTGLAMCYFVPWLRCLWAPDIKLGTQENSGQIIVDILAPGVTCYGADWVSPGTFSRPCMDAPDRRPWKPCPKPATLTTDGDCLFFRDEQEQRPSDWNDASNPSSDRSCPDSGALDSASGCCSSNCTSWSISPRSLDSPGCGSEVGNDGADDASVTYAAAPDSWGPAGDLTASNEKAALTSSYGRLLVASDASLASPSTRCRKTPRTSQRYITQGYGLNNFYTDAAVCEASPAGGLGANALQHAAEVSTEDIDGLLASVIAMALWQDDA</sequence>
<feature type="region of interest" description="Disordered" evidence="1">
    <location>
        <begin position="92"/>
        <end position="111"/>
    </location>
</feature>
<evidence type="ECO:0000313" key="3">
    <source>
        <dbReference type="EMBL" id="GIL79617.1"/>
    </source>
</evidence>
<dbReference type="EMBL" id="BNCP01000016">
    <property type="protein sequence ID" value="GIL79617.1"/>
    <property type="molecule type" value="Genomic_DNA"/>
</dbReference>
<reference evidence="3" key="1">
    <citation type="journal article" date="2021" name="Proc. Natl. Acad. Sci. U.S.A.">
        <title>Three genomes in the algal genus Volvox reveal the fate of a haploid sex-determining region after a transition to homothallism.</title>
        <authorList>
            <person name="Yamamoto K."/>
            <person name="Hamaji T."/>
            <person name="Kawai-Toyooka H."/>
            <person name="Matsuzaki R."/>
            <person name="Takahashi F."/>
            <person name="Nishimura Y."/>
            <person name="Kawachi M."/>
            <person name="Noguchi H."/>
            <person name="Minakuchi Y."/>
            <person name="Umen J.G."/>
            <person name="Toyoda A."/>
            <person name="Nozaki H."/>
        </authorList>
    </citation>
    <scope>NUCLEOTIDE SEQUENCE</scope>
    <source>
        <strain evidence="4">NIES-3785</strain>
        <strain evidence="3">NIES-3786</strain>
    </source>
</reference>
<organism evidence="3 5">
    <name type="scientific">Volvox reticuliferus</name>
    <dbReference type="NCBI Taxonomy" id="1737510"/>
    <lineage>
        <taxon>Eukaryota</taxon>
        <taxon>Viridiplantae</taxon>
        <taxon>Chlorophyta</taxon>
        <taxon>core chlorophytes</taxon>
        <taxon>Chlorophyceae</taxon>
        <taxon>CS clade</taxon>
        <taxon>Chlamydomonadales</taxon>
        <taxon>Volvocaceae</taxon>
        <taxon>Volvox</taxon>
    </lineage>
</organism>
<proteinExistence type="predicted"/>
<keyword evidence="5" id="KW-1185">Reference proteome</keyword>
<dbReference type="AlphaFoldDB" id="A0A8J4CJ47"/>
<name>A0A8J4CJ47_9CHLO</name>
<dbReference type="EMBL" id="BNCQ01000027">
    <property type="protein sequence ID" value="GIM08237.1"/>
    <property type="molecule type" value="Genomic_DNA"/>
</dbReference>
<dbReference type="Proteomes" id="UP000722791">
    <property type="component" value="Unassembled WGS sequence"/>
</dbReference>